<evidence type="ECO:0000313" key="2">
    <source>
        <dbReference type="EMBL" id="ESO08456.1"/>
    </source>
</evidence>
<dbReference type="KEGG" id="hro:HELRODRAFT_169303"/>
<dbReference type="InParanoid" id="T1F1R4"/>
<reference evidence="4" key="1">
    <citation type="submission" date="2012-12" db="EMBL/GenBank/DDBJ databases">
        <authorList>
            <person name="Hellsten U."/>
            <person name="Grimwood J."/>
            <person name="Chapman J.A."/>
            <person name="Shapiro H."/>
            <person name="Aerts A."/>
            <person name="Otillar R.P."/>
            <person name="Terry A.Y."/>
            <person name="Boore J.L."/>
            <person name="Simakov O."/>
            <person name="Marletaz F."/>
            <person name="Cho S.-J."/>
            <person name="Edsinger-Gonzales E."/>
            <person name="Havlak P."/>
            <person name="Kuo D.-H."/>
            <person name="Larsson T."/>
            <person name="Lv J."/>
            <person name="Arendt D."/>
            <person name="Savage R."/>
            <person name="Osoegawa K."/>
            <person name="de Jong P."/>
            <person name="Lindberg D.R."/>
            <person name="Seaver E.C."/>
            <person name="Weisblat D.A."/>
            <person name="Putnam N.H."/>
            <person name="Grigoriev I.V."/>
            <person name="Rokhsar D.S."/>
        </authorList>
    </citation>
    <scope>NUCLEOTIDE SEQUENCE</scope>
</reference>
<feature type="compositionally biased region" description="Acidic residues" evidence="1">
    <location>
        <begin position="133"/>
        <end position="148"/>
    </location>
</feature>
<feature type="region of interest" description="Disordered" evidence="1">
    <location>
        <begin position="185"/>
        <end position="208"/>
    </location>
</feature>
<evidence type="ECO:0000313" key="3">
    <source>
        <dbReference type="EnsemblMetazoa" id="HelroP169303"/>
    </source>
</evidence>
<dbReference type="EMBL" id="AMQM01003258">
    <property type="status" value="NOT_ANNOTATED_CDS"/>
    <property type="molecule type" value="Genomic_DNA"/>
</dbReference>
<dbReference type="GeneID" id="20202764"/>
<feature type="compositionally biased region" description="Low complexity" evidence="1">
    <location>
        <begin position="106"/>
        <end position="132"/>
    </location>
</feature>
<evidence type="ECO:0000256" key="1">
    <source>
        <dbReference type="SAM" id="MobiDB-lite"/>
    </source>
</evidence>
<protein>
    <submittedName>
        <fullName evidence="2 3">Uncharacterized protein</fullName>
    </submittedName>
</protein>
<reference evidence="2 4" key="2">
    <citation type="journal article" date="2013" name="Nature">
        <title>Insights into bilaterian evolution from three spiralian genomes.</title>
        <authorList>
            <person name="Simakov O."/>
            <person name="Marletaz F."/>
            <person name="Cho S.J."/>
            <person name="Edsinger-Gonzales E."/>
            <person name="Havlak P."/>
            <person name="Hellsten U."/>
            <person name="Kuo D.H."/>
            <person name="Larsson T."/>
            <person name="Lv J."/>
            <person name="Arendt D."/>
            <person name="Savage R."/>
            <person name="Osoegawa K."/>
            <person name="de Jong P."/>
            <person name="Grimwood J."/>
            <person name="Chapman J.A."/>
            <person name="Shapiro H."/>
            <person name="Aerts A."/>
            <person name="Otillar R.P."/>
            <person name="Terry A.Y."/>
            <person name="Boore J.L."/>
            <person name="Grigoriev I.V."/>
            <person name="Lindberg D.R."/>
            <person name="Seaver E.C."/>
            <person name="Weisblat D.A."/>
            <person name="Putnam N.H."/>
            <person name="Rokhsar D.S."/>
        </authorList>
    </citation>
    <scope>NUCLEOTIDE SEQUENCE</scope>
</reference>
<dbReference type="EMBL" id="KB096080">
    <property type="protein sequence ID" value="ESO08456.1"/>
    <property type="molecule type" value="Genomic_DNA"/>
</dbReference>
<gene>
    <name evidence="3" type="primary">20202764</name>
    <name evidence="2" type="ORF">HELRODRAFT_169303</name>
</gene>
<feature type="region of interest" description="Disordered" evidence="1">
    <location>
        <begin position="106"/>
        <end position="160"/>
    </location>
</feature>
<reference evidence="3" key="3">
    <citation type="submission" date="2015-06" db="UniProtKB">
        <authorList>
            <consortium name="EnsemblMetazoa"/>
        </authorList>
    </citation>
    <scope>IDENTIFICATION</scope>
</reference>
<evidence type="ECO:0000313" key="4">
    <source>
        <dbReference type="Proteomes" id="UP000015101"/>
    </source>
</evidence>
<name>T1F1R4_HELRO</name>
<accession>T1F1R4</accession>
<proteinExistence type="predicted"/>
<dbReference type="HOGENOM" id="CLU_520007_0_0_1"/>
<dbReference type="CTD" id="20202764"/>
<keyword evidence="4" id="KW-1185">Reference proteome</keyword>
<dbReference type="Proteomes" id="UP000015101">
    <property type="component" value="Unassembled WGS sequence"/>
</dbReference>
<dbReference type="RefSeq" id="XP_009013386.1">
    <property type="nucleotide sequence ID" value="XM_009015138.1"/>
</dbReference>
<sequence>MNCNFPSSSFFSFINPHLEDNESDSYRDTSITDLAYFYDQSLRTDLDSDVNMESACLPNKYPPNDLYHVTSANTANSNLYEPNFIEMNNCYASMLDYCNANTSNHNNNTSNHNNNTSNHNNNKSSNNNSSNNYDDDDDDEDDNDDNEINEPYKEQHLQPVDSLFYNYQGDAKSLYSLQANLLPPSHHLQQQQQHQQQQQQQQHQQQLNHHHNHLLLHPHHQTLHAQLNDVSFSSDHPKDGSVDDDCRECTKLVERSMDCPPPPAVCPITSCTYSAAFPANKWVKTVVECEGSGGLFGELKWVPVSEHKHSDQQLNMYPDSYSNFMMGLSQAQVGLQPSSAPMLDPHGCMALQFNNHSIPSGIQYSGAYDSVRKSSDVLAEQLQQQQLQQQLQLIQQQNKIQQHPTNYLSYVDNPLTYQILMEQQQQQQQQQQFQQQLLLMQQMNPYFQQQQQSPPTDTIRQFVKNASINQFIQCMESQQQQQPWNMDPLAFSLCRKKPPIAETPMCPELKDILAYRYKLHELNS</sequence>
<dbReference type="AlphaFoldDB" id="T1F1R4"/>
<dbReference type="EnsemblMetazoa" id="HelroT169303">
    <property type="protein sequence ID" value="HelroP169303"/>
    <property type="gene ID" value="HelroG169303"/>
</dbReference>
<feature type="compositionally biased region" description="Low complexity" evidence="1">
    <location>
        <begin position="185"/>
        <end position="207"/>
    </location>
</feature>
<organism evidence="3 4">
    <name type="scientific">Helobdella robusta</name>
    <name type="common">Californian leech</name>
    <dbReference type="NCBI Taxonomy" id="6412"/>
    <lineage>
        <taxon>Eukaryota</taxon>
        <taxon>Metazoa</taxon>
        <taxon>Spiralia</taxon>
        <taxon>Lophotrochozoa</taxon>
        <taxon>Annelida</taxon>
        <taxon>Clitellata</taxon>
        <taxon>Hirudinea</taxon>
        <taxon>Rhynchobdellida</taxon>
        <taxon>Glossiphoniidae</taxon>
        <taxon>Helobdella</taxon>
    </lineage>
</organism>